<name>A0ABR3IS59_9AGAR</name>
<sequence>MHSNELSAGLGSSASIATRSEEPAIYLLFLHQNTGAATAATRLDSQDEEDFDLEILLQLKRLAFGSTKGTGDTKQLQDGLADAVPPTLPSLCCGREPRRYLAPSISVCLSHSCDWWSSVSRQPPHRDALSCAPSSSLQAFTHQGSAMQRLGYRMLCH</sequence>
<keyword evidence="2" id="KW-1185">Reference proteome</keyword>
<dbReference type="Proteomes" id="UP001556367">
    <property type="component" value="Unassembled WGS sequence"/>
</dbReference>
<proteinExistence type="predicted"/>
<dbReference type="EMBL" id="JASNQZ010000015">
    <property type="protein sequence ID" value="KAL0946104.1"/>
    <property type="molecule type" value="Genomic_DNA"/>
</dbReference>
<evidence type="ECO:0000313" key="1">
    <source>
        <dbReference type="EMBL" id="KAL0946104.1"/>
    </source>
</evidence>
<accession>A0ABR3IS59</accession>
<organism evidence="1 2">
    <name type="scientific">Hohenbuehelia grisea</name>
    <dbReference type="NCBI Taxonomy" id="104357"/>
    <lineage>
        <taxon>Eukaryota</taxon>
        <taxon>Fungi</taxon>
        <taxon>Dikarya</taxon>
        <taxon>Basidiomycota</taxon>
        <taxon>Agaricomycotina</taxon>
        <taxon>Agaricomycetes</taxon>
        <taxon>Agaricomycetidae</taxon>
        <taxon>Agaricales</taxon>
        <taxon>Pleurotineae</taxon>
        <taxon>Pleurotaceae</taxon>
        <taxon>Hohenbuehelia</taxon>
    </lineage>
</organism>
<reference evidence="2" key="1">
    <citation type="submission" date="2024-06" db="EMBL/GenBank/DDBJ databases">
        <title>Multi-omics analyses provide insights into the biosynthesis of the anticancer antibiotic pleurotin in Hohenbuehelia grisea.</title>
        <authorList>
            <person name="Weaver J.A."/>
            <person name="Alberti F."/>
        </authorList>
    </citation>
    <scope>NUCLEOTIDE SEQUENCE [LARGE SCALE GENOMIC DNA]</scope>
    <source>
        <strain evidence="2">T-177</strain>
    </source>
</reference>
<protein>
    <submittedName>
        <fullName evidence="1">Uncharacterized protein</fullName>
    </submittedName>
</protein>
<gene>
    <name evidence="1" type="ORF">HGRIS_012369</name>
</gene>
<comment type="caution">
    <text evidence="1">The sequence shown here is derived from an EMBL/GenBank/DDBJ whole genome shotgun (WGS) entry which is preliminary data.</text>
</comment>
<evidence type="ECO:0000313" key="2">
    <source>
        <dbReference type="Proteomes" id="UP001556367"/>
    </source>
</evidence>